<dbReference type="InterPro" id="IPR035892">
    <property type="entry name" value="C2_domain_sf"/>
</dbReference>
<dbReference type="SUPFAM" id="SSF49562">
    <property type="entry name" value="C2 domain (Calcium/lipid-binding domain, CaLB)"/>
    <property type="match status" value="1"/>
</dbReference>
<dbReference type="EMBL" id="JBEHCU010010373">
    <property type="protein sequence ID" value="KAL1378316.1"/>
    <property type="molecule type" value="Genomic_DNA"/>
</dbReference>
<sequence length="177" mass="19837">MGSKAQSKLPRLCELRWLNLHILEAHQLPFKLVPNPYCIVSRNQVKMGKTRVKTAPDPVSEEEFVLDDIPPDLMTVTITVLNQEKRGKDSDGAKLTCVESEEWFPVILADQDDSDGRVGIDPFACTISGRFGHAVRGIHPLQQLVEAELNAVRALFEIYQRSHPGHLAVESFPLREA</sequence>
<dbReference type="Proteomes" id="UP001562425">
    <property type="component" value="Unassembled WGS sequence"/>
</dbReference>
<keyword evidence="3" id="KW-1185">Reference proteome</keyword>
<organism evidence="2 3">
    <name type="scientific">Culex pipiens pipiens</name>
    <name type="common">Northern house mosquito</name>
    <dbReference type="NCBI Taxonomy" id="38569"/>
    <lineage>
        <taxon>Eukaryota</taxon>
        <taxon>Metazoa</taxon>
        <taxon>Ecdysozoa</taxon>
        <taxon>Arthropoda</taxon>
        <taxon>Hexapoda</taxon>
        <taxon>Insecta</taxon>
        <taxon>Pterygota</taxon>
        <taxon>Neoptera</taxon>
        <taxon>Endopterygota</taxon>
        <taxon>Diptera</taxon>
        <taxon>Nematocera</taxon>
        <taxon>Culicoidea</taxon>
        <taxon>Culicidae</taxon>
        <taxon>Culicinae</taxon>
        <taxon>Culicini</taxon>
        <taxon>Culex</taxon>
        <taxon>Culex</taxon>
    </lineage>
</organism>
<evidence type="ECO:0000313" key="3">
    <source>
        <dbReference type="Proteomes" id="UP001562425"/>
    </source>
</evidence>
<reference evidence="2 3" key="1">
    <citation type="submission" date="2024-05" db="EMBL/GenBank/DDBJ databases">
        <title>Culex pipiens pipiens assembly and annotation.</title>
        <authorList>
            <person name="Alout H."/>
            <person name="Durand T."/>
        </authorList>
    </citation>
    <scope>NUCLEOTIDE SEQUENCE [LARGE SCALE GENOMIC DNA]</scope>
    <source>
        <strain evidence="2">HA-2024</strain>
        <tissue evidence="2">Whole body</tissue>
    </source>
</reference>
<dbReference type="Pfam" id="PF00168">
    <property type="entry name" value="C2"/>
    <property type="match status" value="1"/>
</dbReference>
<protein>
    <recommendedName>
        <fullName evidence="1">C2 domain-containing protein</fullName>
    </recommendedName>
</protein>
<name>A0ABD1CPL8_CULPP</name>
<dbReference type="InterPro" id="IPR000008">
    <property type="entry name" value="C2_dom"/>
</dbReference>
<comment type="caution">
    <text evidence="2">The sequence shown here is derived from an EMBL/GenBank/DDBJ whole genome shotgun (WGS) entry which is preliminary data.</text>
</comment>
<evidence type="ECO:0000313" key="2">
    <source>
        <dbReference type="EMBL" id="KAL1378316.1"/>
    </source>
</evidence>
<feature type="domain" description="C2" evidence="1">
    <location>
        <begin position="18"/>
        <end position="89"/>
    </location>
</feature>
<dbReference type="Gene3D" id="2.60.40.150">
    <property type="entry name" value="C2 domain"/>
    <property type="match status" value="1"/>
</dbReference>
<proteinExistence type="predicted"/>
<evidence type="ECO:0000259" key="1">
    <source>
        <dbReference type="Pfam" id="PF00168"/>
    </source>
</evidence>
<accession>A0ABD1CPL8</accession>
<dbReference type="AlphaFoldDB" id="A0ABD1CPL8"/>
<gene>
    <name evidence="2" type="ORF">pipiens_015654</name>
</gene>